<dbReference type="Gene3D" id="1.10.268.10">
    <property type="entry name" value="Topoisomerase, domain 3"/>
    <property type="match status" value="1"/>
</dbReference>
<dbReference type="EC" id="5.6.2.2" evidence="9"/>
<dbReference type="FunFam" id="3.30.1360.40:FF:000002">
    <property type="entry name" value="DNA gyrase subunit A"/>
    <property type="match status" value="1"/>
</dbReference>
<dbReference type="AlphaFoldDB" id="A0A2H0XXY5"/>
<keyword evidence="5 9" id="KW-0799">Topoisomerase</keyword>
<keyword evidence="6 9" id="KW-0238">DNA-binding</keyword>
<evidence type="ECO:0000256" key="2">
    <source>
        <dbReference type="ARBA" id="ARBA00008263"/>
    </source>
</evidence>
<dbReference type="GO" id="GO:0034335">
    <property type="term" value="F:DNA negative supercoiling activity"/>
    <property type="evidence" value="ECO:0007669"/>
    <property type="project" value="UniProtKB-ARBA"/>
</dbReference>
<dbReference type="Pfam" id="PF00521">
    <property type="entry name" value="DNA_topoisoIV"/>
    <property type="match status" value="1"/>
</dbReference>
<keyword evidence="7 9" id="KW-0413">Isomerase</keyword>
<dbReference type="InterPro" id="IPR035516">
    <property type="entry name" value="Gyrase/topoIV_suA_C"/>
</dbReference>
<sequence>MADAEKESKKTRGKSIPKQDESKIIPASLEEEMKTSYIDYSMSVIVGRALPDVRDGLKPVHRRILYAMDELGLQPSKPYKKSARVVGEVLGKYHPHGDTAVYDSMVRMAQNFSLRYMLVDGQGNFGSVDGDSPAAMRYTEARLHKHAVEMLADIGKDTIDFAPNFDESLQEPTVLPAKLPNLLINGSSGIAVGMATNIPPHNLEEVVAGAEALIENPELSIDELCKIIKGPDFPTGGFICGKAGVKKAYQTGRGVITLRAKVEEEEAKGGKQAIIVTELPYQVNKATLVENIANLVKDKKIKGISDLRDESDRDGMRIYIEIKRDSNSEIVLNQLYKRTELQTTFGINMVALVDGIPLLLNLKQILEQYVKHREVVVTRRTKFDLRKAEEQAHILEGLLIALQDIDGVVQLIKKSKSVDDARTGLMKKYKLSEIQAQAILDMRLQRLTQLETTKLEAEYKELKKKITELKDILSSRKKLLKVVSTELEEIKEKFGGGRETKFAGEAEEIEEESLIEETEVIVLITRDGYIKRLPISAFKAQKRGGRGVAGMATRGEDEIEKLFTCSTLSFILFFTNKGRVYKVKAYEIPETARSGKGQSIANFLELTMGEVITAAVPVREFDPKVSLAMSTRDGLIKKVSLEDFANIRRSGIIAIKLKGNDELRWVRMTNGKQEIIMGTKKGILIRFDEKHVRPMGRSAAGVRGIRLVKEDKVVSMDIIEPGHDLLLVSTAGYGKRMQLKEFGAQSRGGKGHIAIKLRDKDEVAKMMLIFKDDALLFVTGKGTMMRQDAKGISSQGRYAKGVRLVRLDGGDYLADLARVVKEEEVAEEVAEAVAEVEKEAEKK</sequence>
<dbReference type="SMART" id="SM00434">
    <property type="entry name" value="TOP4c"/>
    <property type="match status" value="1"/>
</dbReference>
<dbReference type="NCBIfam" id="TIGR01063">
    <property type="entry name" value="gyrA"/>
    <property type="match status" value="1"/>
</dbReference>
<keyword evidence="3 9" id="KW-0547">Nucleotide-binding</keyword>
<dbReference type="GO" id="GO:0005694">
    <property type="term" value="C:chromosome"/>
    <property type="evidence" value="ECO:0007669"/>
    <property type="project" value="InterPro"/>
</dbReference>
<evidence type="ECO:0000256" key="6">
    <source>
        <dbReference type="ARBA" id="ARBA00023125"/>
    </source>
</evidence>
<feature type="domain" description="Topo IIA-type catalytic" evidence="12">
    <location>
        <begin position="50"/>
        <end position="514"/>
    </location>
</feature>
<evidence type="ECO:0000259" key="12">
    <source>
        <dbReference type="PROSITE" id="PS52040"/>
    </source>
</evidence>
<dbReference type="NCBIfam" id="NF004043">
    <property type="entry name" value="PRK05560.1"/>
    <property type="match status" value="1"/>
</dbReference>
<accession>A0A2H0XXY5</accession>
<dbReference type="InterPro" id="IPR013758">
    <property type="entry name" value="Topo_IIA_A/C_ab"/>
</dbReference>
<gene>
    <name evidence="9" type="primary">gyrA</name>
    <name evidence="13" type="ORF">COT42_04225</name>
</gene>
<keyword evidence="4 9" id="KW-0067">ATP-binding</keyword>
<dbReference type="GO" id="GO:0005737">
    <property type="term" value="C:cytoplasm"/>
    <property type="evidence" value="ECO:0007669"/>
    <property type="project" value="UniProtKB-SubCell"/>
</dbReference>
<dbReference type="InterPro" id="IPR002205">
    <property type="entry name" value="Topo_IIA_dom_A"/>
</dbReference>
<dbReference type="GO" id="GO:0006261">
    <property type="term" value="P:DNA-templated DNA replication"/>
    <property type="evidence" value="ECO:0007669"/>
    <property type="project" value="UniProtKB-UniRule"/>
</dbReference>
<dbReference type="GO" id="GO:0006265">
    <property type="term" value="P:DNA topological change"/>
    <property type="evidence" value="ECO:0007669"/>
    <property type="project" value="UniProtKB-UniRule"/>
</dbReference>
<dbReference type="InterPro" id="IPR050220">
    <property type="entry name" value="Type_II_DNA_Topoisomerases"/>
</dbReference>
<evidence type="ECO:0000256" key="10">
    <source>
        <dbReference type="PROSITE-ProRule" id="PRU01384"/>
    </source>
</evidence>
<dbReference type="GO" id="GO:0003677">
    <property type="term" value="F:DNA binding"/>
    <property type="evidence" value="ECO:0007669"/>
    <property type="project" value="UniProtKB-UniRule"/>
</dbReference>
<comment type="similarity">
    <text evidence="2 9">Belongs to the type II topoisomerase GyrA/ParC subunit family.</text>
</comment>
<name>A0A2H0XXY5_UNCSA</name>
<dbReference type="FunFam" id="2.120.10.90:FF:000005">
    <property type="entry name" value="DNA topoisomerase 4 subunit A"/>
    <property type="match status" value="1"/>
</dbReference>
<feature type="short sequence motif" description="GyrA-box" evidence="9">
    <location>
        <begin position="541"/>
        <end position="547"/>
    </location>
</feature>
<feature type="compositionally biased region" description="Basic and acidic residues" evidence="11">
    <location>
        <begin position="1"/>
        <end position="10"/>
    </location>
</feature>
<dbReference type="GO" id="GO:0009330">
    <property type="term" value="C:DNA topoisomerase type II (double strand cut, ATP-hydrolyzing) complex"/>
    <property type="evidence" value="ECO:0007669"/>
    <property type="project" value="TreeGrafter"/>
</dbReference>
<dbReference type="Gene3D" id="3.90.199.10">
    <property type="entry name" value="Topoisomerase II, domain 5"/>
    <property type="match status" value="1"/>
</dbReference>
<proteinExistence type="inferred from homology"/>
<evidence type="ECO:0000256" key="11">
    <source>
        <dbReference type="SAM" id="MobiDB-lite"/>
    </source>
</evidence>
<dbReference type="InterPro" id="IPR013760">
    <property type="entry name" value="Topo_IIA-like_dom_sf"/>
</dbReference>
<comment type="subunit">
    <text evidence="8">Heterotetramer composed of ParC and ParE.</text>
</comment>
<protein>
    <recommendedName>
        <fullName evidence="9">DNA gyrase subunit A</fullName>
        <ecNumber evidence="9">5.6.2.2</ecNumber>
    </recommendedName>
</protein>
<dbReference type="PANTHER" id="PTHR43493:SF5">
    <property type="entry name" value="DNA GYRASE SUBUNIT A, CHLOROPLASTIC_MITOCHONDRIAL"/>
    <property type="match status" value="1"/>
</dbReference>
<comment type="function">
    <text evidence="9">A type II topoisomerase that negatively supercoils closed circular double-stranded (ds) DNA in an ATP-dependent manner to modulate DNA topology and maintain chromosomes in an underwound state. Negative supercoiling favors strand separation, and DNA replication, transcription, recombination and repair, all of which involve strand separation. Also able to catalyze the interconversion of other topological isomers of dsDNA rings, including catenanes and knotted rings. Type II topoisomerases break and join 2 DNA strands simultaneously in an ATP-dependent manner.</text>
</comment>
<dbReference type="NCBIfam" id="NF004044">
    <property type="entry name" value="PRK05561.1"/>
    <property type="match status" value="1"/>
</dbReference>
<dbReference type="Proteomes" id="UP000231343">
    <property type="component" value="Unassembled WGS sequence"/>
</dbReference>
<dbReference type="SUPFAM" id="SSF101904">
    <property type="entry name" value="GyrA/ParC C-terminal domain-like"/>
    <property type="match status" value="1"/>
</dbReference>
<comment type="miscellaneous">
    <text evidence="9">Few gyrases are as efficient as E.coli at forming negative supercoils. Not all organisms have 2 type II topoisomerases; in organisms with a single type II topoisomerase this enzyme also has to decatenate newly replicated chromosomes.</text>
</comment>
<keyword evidence="9" id="KW-0963">Cytoplasm</keyword>
<evidence type="ECO:0000256" key="8">
    <source>
        <dbReference type="ARBA" id="ARBA00063644"/>
    </source>
</evidence>
<dbReference type="EMBL" id="PEYM01000071">
    <property type="protein sequence ID" value="PIS29807.1"/>
    <property type="molecule type" value="Genomic_DNA"/>
</dbReference>
<dbReference type="HAMAP" id="MF_01897">
    <property type="entry name" value="GyrA"/>
    <property type="match status" value="1"/>
</dbReference>
<evidence type="ECO:0000313" key="13">
    <source>
        <dbReference type="EMBL" id="PIS29807.1"/>
    </source>
</evidence>
<comment type="catalytic activity">
    <reaction evidence="1 9 10">
        <text>ATP-dependent breakage, passage and rejoining of double-stranded DNA.</text>
        <dbReference type="EC" id="5.6.2.2"/>
    </reaction>
</comment>
<comment type="subunit">
    <text evidence="9">Heterotetramer, composed of two GyrA and two GyrB chains. In the heterotetramer, GyrA contains the active site tyrosine that forms a transient covalent intermediate with DNA, while GyrB binds cofactors and catalyzes ATP hydrolysis.</text>
</comment>
<feature type="region of interest" description="Disordered" evidence="11">
    <location>
        <begin position="1"/>
        <end position="24"/>
    </location>
</feature>
<evidence type="ECO:0000256" key="3">
    <source>
        <dbReference type="ARBA" id="ARBA00022741"/>
    </source>
</evidence>
<dbReference type="PANTHER" id="PTHR43493">
    <property type="entry name" value="DNA GYRASE/TOPOISOMERASE SUBUNIT A"/>
    <property type="match status" value="1"/>
</dbReference>
<evidence type="ECO:0000256" key="9">
    <source>
        <dbReference type="HAMAP-Rule" id="MF_01897"/>
    </source>
</evidence>
<dbReference type="Gene3D" id="2.120.10.90">
    <property type="entry name" value="DNA gyrase/topoisomerase IV, subunit A, C-terminal"/>
    <property type="match status" value="1"/>
</dbReference>
<evidence type="ECO:0000313" key="14">
    <source>
        <dbReference type="Proteomes" id="UP000231343"/>
    </source>
</evidence>
<evidence type="ECO:0000256" key="5">
    <source>
        <dbReference type="ARBA" id="ARBA00023029"/>
    </source>
</evidence>
<dbReference type="FunFam" id="3.90.199.10:FF:000001">
    <property type="entry name" value="DNA gyrase subunit A"/>
    <property type="match status" value="1"/>
</dbReference>
<dbReference type="Pfam" id="PF03989">
    <property type="entry name" value="DNA_gyraseA_C"/>
    <property type="match status" value="6"/>
</dbReference>
<dbReference type="GO" id="GO:0005524">
    <property type="term" value="F:ATP binding"/>
    <property type="evidence" value="ECO:0007669"/>
    <property type="project" value="UniProtKB-UniRule"/>
</dbReference>
<dbReference type="PROSITE" id="PS52040">
    <property type="entry name" value="TOPO_IIA"/>
    <property type="match status" value="1"/>
</dbReference>
<dbReference type="InterPro" id="IPR005743">
    <property type="entry name" value="GyrA"/>
</dbReference>
<evidence type="ECO:0000256" key="1">
    <source>
        <dbReference type="ARBA" id="ARBA00000185"/>
    </source>
</evidence>
<reference evidence="13 14" key="1">
    <citation type="submission" date="2017-09" db="EMBL/GenBank/DDBJ databases">
        <title>Depth-based differentiation of microbial function through sediment-hosted aquifers and enrichment of novel symbionts in the deep terrestrial subsurface.</title>
        <authorList>
            <person name="Probst A.J."/>
            <person name="Ladd B."/>
            <person name="Jarett J.K."/>
            <person name="Geller-Mcgrath D.E."/>
            <person name="Sieber C.M."/>
            <person name="Emerson J.B."/>
            <person name="Anantharaman K."/>
            <person name="Thomas B.C."/>
            <person name="Malmstrom R."/>
            <person name="Stieglmeier M."/>
            <person name="Klingl A."/>
            <person name="Woyke T."/>
            <person name="Ryan C.M."/>
            <person name="Banfield J.F."/>
        </authorList>
    </citation>
    <scope>NUCLEOTIDE SEQUENCE [LARGE SCALE GENOMIC DNA]</scope>
    <source>
        <strain evidence="13">CG08_land_8_20_14_0_20_45_16</strain>
    </source>
</reference>
<comment type="subcellular location">
    <subcellularLocation>
        <location evidence="9">Cytoplasm</location>
    </subcellularLocation>
</comment>
<evidence type="ECO:0000256" key="7">
    <source>
        <dbReference type="ARBA" id="ARBA00023235"/>
    </source>
</evidence>
<comment type="caution">
    <text evidence="13">The sequence shown here is derived from an EMBL/GenBank/DDBJ whole genome shotgun (WGS) entry which is preliminary data.</text>
</comment>
<dbReference type="InterPro" id="IPR006691">
    <property type="entry name" value="GyrA/parC_rep"/>
</dbReference>
<dbReference type="FunFam" id="1.10.268.10:FF:000001">
    <property type="entry name" value="DNA gyrase subunit A"/>
    <property type="match status" value="1"/>
</dbReference>
<dbReference type="InterPro" id="IPR013757">
    <property type="entry name" value="Topo_IIA_A_a_sf"/>
</dbReference>
<organism evidence="13 14">
    <name type="scientific">Candidatus Saganbacteria bacterium CG08_land_8_20_14_0_20_45_16</name>
    <dbReference type="NCBI Taxonomy" id="2014293"/>
    <lineage>
        <taxon>Bacteria</taxon>
        <taxon>Bacillati</taxon>
        <taxon>Saganbacteria</taxon>
    </lineage>
</organism>
<feature type="active site" description="O-(5'-phospho-DNA)-tyrosine intermediate" evidence="9 10">
    <location>
        <position position="138"/>
    </location>
</feature>
<dbReference type="CDD" id="cd00187">
    <property type="entry name" value="TOP4c"/>
    <property type="match status" value="1"/>
</dbReference>
<dbReference type="Gene3D" id="3.30.1360.40">
    <property type="match status" value="1"/>
</dbReference>
<evidence type="ECO:0000256" key="4">
    <source>
        <dbReference type="ARBA" id="ARBA00022840"/>
    </source>
</evidence>
<dbReference type="SUPFAM" id="SSF56719">
    <property type="entry name" value="Type II DNA topoisomerase"/>
    <property type="match status" value="1"/>
</dbReference>